<protein>
    <submittedName>
        <fullName evidence="2">Uncharacterized protein</fullName>
    </submittedName>
</protein>
<comment type="caution">
    <text evidence="2">The sequence shown here is derived from an EMBL/GenBank/DDBJ whole genome shotgun (WGS) entry which is preliminary data.</text>
</comment>
<keyword evidence="1" id="KW-1133">Transmembrane helix</keyword>
<proteinExistence type="predicted"/>
<accession>A0ABV2ARX1</accession>
<keyword evidence="1" id="KW-0472">Membrane</keyword>
<evidence type="ECO:0000313" key="2">
    <source>
        <dbReference type="EMBL" id="MES1922416.1"/>
    </source>
</evidence>
<dbReference type="EMBL" id="JBDODL010002754">
    <property type="protein sequence ID" value="MES1922416.1"/>
    <property type="molecule type" value="Genomic_DNA"/>
</dbReference>
<organism evidence="2 3">
    <name type="scientific">Bonamia ostreae</name>
    <dbReference type="NCBI Taxonomy" id="126728"/>
    <lineage>
        <taxon>Eukaryota</taxon>
        <taxon>Sar</taxon>
        <taxon>Rhizaria</taxon>
        <taxon>Endomyxa</taxon>
        <taxon>Ascetosporea</taxon>
        <taxon>Haplosporida</taxon>
        <taxon>Bonamia</taxon>
    </lineage>
</organism>
<reference evidence="2 3" key="1">
    <citation type="journal article" date="2024" name="BMC Biol.">
        <title>Comparative genomics of Ascetosporea gives new insight into the evolutionary basis for animal parasitism in Rhizaria.</title>
        <authorList>
            <person name="Hiltunen Thoren M."/>
            <person name="Onut-Brannstrom I."/>
            <person name="Alfjorden A."/>
            <person name="Peckova H."/>
            <person name="Swords F."/>
            <person name="Hooper C."/>
            <person name="Holzer A.S."/>
            <person name="Bass D."/>
            <person name="Burki F."/>
        </authorList>
    </citation>
    <scope>NUCLEOTIDE SEQUENCE [LARGE SCALE GENOMIC DNA]</scope>
    <source>
        <strain evidence="2">20-A016</strain>
    </source>
</reference>
<gene>
    <name evidence="2" type="ORF">MHBO_003927</name>
</gene>
<keyword evidence="3" id="KW-1185">Reference proteome</keyword>
<evidence type="ECO:0000313" key="3">
    <source>
        <dbReference type="Proteomes" id="UP001439008"/>
    </source>
</evidence>
<evidence type="ECO:0000256" key="1">
    <source>
        <dbReference type="SAM" id="Phobius"/>
    </source>
</evidence>
<keyword evidence="1" id="KW-0812">Transmembrane</keyword>
<sequence>SKLMNKLLVLIILLFRYVYPYPLVILVSEQKVTYCAHLGDKEKSKTTISKFVGEANVFSQRHFDYIVILGEFQFYNENSAESNNNANCDKPGNLENLLNVKNRKVKDTENIKDRLVAIFATSSNKGHYHFFPNVDTEEYVMAYQITKYLEKTLLASVGKVAGAPVISKTTLNYLMADVDSDQPILVSKETNFAINNFFRLLRDRKPSLPFVRVLRGTDYVLTESKYFIPAIASTLGVIIIAAFTVVLQLFLNK</sequence>
<feature type="non-terminal residue" evidence="2">
    <location>
        <position position="1"/>
    </location>
</feature>
<feature type="transmembrane region" description="Helical" evidence="1">
    <location>
        <begin position="226"/>
        <end position="251"/>
    </location>
</feature>
<name>A0ABV2ARX1_9EUKA</name>
<dbReference type="Proteomes" id="UP001439008">
    <property type="component" value="Unassembled WGS sequence"/>
</dbReference>